<protein>
    <submittedName>
        <fullName evidence="2">Uncharacterized protein</fullName>
    </submittedName>
</protein>
<evidence type="ECO:0000256" key="1">
    <source>
        <dbReference type="SAM" id="MobiDB-lite"/>
    </source>
</evidence>
<dbReference type="EMBL" id="QOQW01000017">
    <property type="protein sequence ID" value="RCK78978.1"/>
    <property type="molecule type" value="Genomic_DNA"/>
</dbReference>
<name>A0A367ZLJ9_9BACT</name>
<dbReference type="Proteomes" id="UP000252355">
    <property type="component" value="Unassembled WGS sequence"/>
</dbReference>
<dbReference type="AlphaFoldDB" id="A0A367ZLJ9"/>
<evidence type="ECO:0000313" key="2">
    <source>
        <dbReference type="EMBL" id="RCK78978.1"/>
    </source>
</evidence>
<evidence type="ECO:0000313" key="3">
    <source>
        <dbReference type="Proteomes" id="UP000252355"/>
    </source>
</evidence>
<organism evidence="2 3">
    <name type="scientific">Candidatus Ozemobacter sibiricus</name>
    <dbReference type="NCBI Taxonomy" id="2268124"/>
    <lineage>
        <taxon>Bacteria</taxon>
        <taxon>Candidatus Ozemobacteria</taxon>
        <taxon>Candidatus Ozemobacterales</taxon>
        <taxon>Candidatus Ozemobacteraceae</taxon>
        <taxon>Candidatus Ozemobacter</taxon>
    </lineage>
</organism>
<reference evidence="2 3" key="1">
    <citation type="submission" date="2018-05" db="EMBL/GenBank/DDBJ databases">
        <title>A metagenomic window into the 2 km-deep terrestrial subsurface aquifer revealed taxonomically and functionally diverse microbial community comprising novel uncultured bacterial lineages.</title>
        <authorList>
            <person name="Kadnikov V.V."/>
            <person name="Mardanov A.V."/>
            <person name="Beletsky A.V."/>
            <person name="Banks D."/>
            <person name="Pimenov N.V."/>
            <person name="Frank Y.A."/>
            <person name="Karnachuk O.V."/>
            <person name="Ravin N.V."/>
        </authorList>
    </citation>
    <scope>NUCLEOTIDE SEQUENCE [LARGE SCALE GENOMIC DNA]</scope>
    <source>
        <strain evidence="2">BY5</strain>
    </source>
</reference>
<feature type="compositionally biased region" description="Basic and acidic residues" evidence="1">
    <location>
        <begin position="48"/>
        <end position="59"/>
    </location>
</feature>
<sequence length="84" mass="9484">MPPRRTQRQRAPLVASLGPAVGPVAGRSRHRLPRGVRPATSWSPPAAHGERRAERAGRRLTGDQGWSRVFFAKQKMPRCWRNHV</sequence>
<proteinExistence type="predicted"/>
<feature type="region of interest" description="Disordered" evidence="1">
    <location>
        <begin position="18"/>
        <end position="59"/>
    </location>
</feature>
<gene>
    <name evidence="2" type="ORF">OZSIB_0529</name>
</gene>
<comment type="caution">
    <text evidence="2">The sequence shown here is derived from an EMBL/GenBank/DDBJ whole genome shotgun (WGS) entry which is preliminary data.</text>
</comment>
<accession>A0A367ZLJ9</accession>